<accession>A0A195EFV3</accession>
<gene>
    <name evidence="2" type="ORF">ALC57_03383</name>
</gene>
<dbReference type="EMBL" id="KQ978957">
    <property type="protein sequence ID" value="KYN27041.1"/>
    <property type="molecule type" value="Genomic_DNA"/>
</dbReference>
<name>A0A195EFV3_9HYME</name>
<dbReference type="AlphaFoldDB" id="A0A195EFV3"/>
<reference evidence="2 3" key="1">
    <citation type="submission" date="2015-09" db="EMBL/GenBank/DDBJ databases">
        <title>Trachymyrmex cornetzi WGS genome.</title>
        <authorList>
            <person name="Nygaard S."/>
            <person name="Hu H."/>
            <person name="Boomsma J."/>
            <person name="Zhang G."/>
        </authorList>
    </citation>
    <scope>NUCLEOTIDE SEQUENCE [LARGE SCALE GENOMIC DNA]</scope>
    <source>
        <strain evidence="2">Tcor2-1</strain>
        <tissue evidence="2">Whole body</tissue>
    </source>
</reference>
<evidence type="ECO:0000313" key="2">
    <source>
        <dbReference type="EMBL" id="KYN27041.1"/>
    </source>
</evidence>
<evidence type="ECO:0000313" key="3">
    <source>
        <dbReference type="Proteomes" id="UP000078492"/>
    </source>
</evidence>
<organism evidence="2 3">
    <name type="scientific">Trachymyrmex cornetzi</name>
    <dbReference type="NCBI Taxonomy" id="471704"/>
    <lineage>
        <taxon>Eukaryota</taxon>
        <taxon>Metazoa</taxon>
        <taxon>Ecdysozoa</taxon>
        <taxon>Arthropoda</taxon>
        <taxon>Hexapoda</taxon>
        <taxon>Insecta</taxon>
        <taxon>Pterygota</taxon>
        <taxon>Neoptera</taxon>
        <taxon>Endopterygota</taxon>
        <taxon>Hymenoptera</taxon>
        <taxon>Apocrita</taxon>
        <taxon>Aculeata</taxon>
        <taxon>Formicoidea</taxon>
        <taxon>Formicidae</taxon>
        <taxon>Myrmicinae</taxon>
        <taxon>Trachymyrmex</taxon>
    </lineage>
</organism>
<proteinExistence type="predicted"/>
<sequence length="195" mass="22689">MGFAAASLTVGEARGHATLKDRLHQWFSRVLVNYLVVTRLIERIIKSEDLVLKIFREIDFGLRLMHYHLILTGHADHVDLLTRMLLLVKWTFPHAHSDLMILHGVSLPQRPKFYAVLVFSRRRRRRRRKRRSAGGDEARRNPGSENGEREGRGEEDVCPLAMIIAESHRTWKDRKNDSPSAVFSFTIARREQARM</sequence>
<keyword evidence="3" id="KW-1185">Reference proteome</keyword>
<evidence type="ECO:0000256" key="1">
    <source>
        <dbReference type="SAM" id="MobiDB-lite"/>
    </source>
</evidence>
<feature type="compositionally biased region" description="Basic and acidic residues" evidence="1">
    <location>
        <begin position="133"/>
        <end position="154"/>
    </location>
</feature>
<protein>
    <submittedName>
        <fullName evidence="2">Uncharacterized protein</fullName>
    </submittedName>
</protein>
<dbReference type="Proteomes" id="UP000078492">
    <property type="component" value="Unassembled WGS sequence"/>
</dbReference>
<feature type="region of interest" description="Disordered" evidence="1">
    <location>
        <begin position="126"/>
        <end position="154"/>
    </location>
</feature>